<evidence type="ECO:0000313" key="2">
    <source>
        <dbReference type="Proteomes" id="UP000033423"/>
    </source>
</evidence>
<proteinExistence type="predicted"/>
<sequence length="157" mass="17415">MLVLLVFFSSGVASYAAEALKPNTKDKCSVCGMIVHPSPQWVAQIIFKDGSYAMFDGPKDMLKYYHNMPKYNKDKTQADISDIYVTDYYTAKPVKAQDITFVTGSDVMGPMGKEYVPVSDDKVKTFMVDHKGGKSVKFADIKAEDLSGEMPAQHKGH</sequence>
<dbReference type="PANTHER" id="PTHR41247:SF1">
    <property type="entry name" value="HTH-TYPE TRANSCRIPTIONAL REPRESSOR YCNK"/>
    <property type="match status" value="1"/>
</dbReference>
<name>A0A0F3GWG1_9BACT</name>
<dbReference type="PANTHER" id="PTHR41247">
    <property type="entry name" value="HTH-TYPE TRANSCRIPTIONAL REPRESSOR YCNK"/>
    <property type="match status" value="1"/>
</dbReference>
<dbReference type="EMBL" id="LACI01000660">
    <property type="protein sequence ID" value="KJU86289.1"/>
    <property type="molecule type" value="Genomic_DNA"/>
</dbReference>
<reference evidence="1 2" key="1">
    <citation type="submission" date="2015-02" db="EMBL/GenBank/DDBJ databases">
        <title>Single-cell genomics of uncultivated deep-branching MTB reveals a conserved set of magnetosome genes.</title>
        <authorList>
            <person name="Kolinko S."/>
            <person name="Richter M."/>
            <person name="Glockner F.O."/>
            <person name="Brachmann A."/>
            <person name="Schuler D."/>
        </authorList>
    </citation>
    <scope>NUCLEOTIDE SEQUENCE [LARGE SCALE GENOMIC DNA]</scope>
    <source>
        <strain evidence="1">TM-1</strain>
    </source>
</reference>
<dbReference type="Pfam" id="PF05573">
    <property type="entry name" value="NosL"/>
    <property type="match status" value="1"/>
</dbReference>
<keyword evidence="2" id="KW-1185">Reference proteome</keyword>
<dbReference type="Gene3D" id="3.30.70.2050">
    <property type="match status" value="1"/>
</dbReference>
<protein>
    <submittedName>
        <fullName evidence="1">Nitrous oxide reductase accessory protein NosL</fullName>
    </submittedName>
</protein>
<organism evidence="1 2">
    <name type="scientific">Candidatus Magnetobacterium bavaricum</name>
    <dbReference type="NCBI Taxonomy" id="29290"/>
    <lineage>
        <taxon>Bacteria</taxon>
        <taxon>Pseudomonadati</taxon>
        <taxon>Nitrospirota</taxon>
        <taxon>Thermodesulfovibrionia</taxon>
        <taxon>Thermodesulfovibrionales</taxon>
        <taxon>Candidatus Magnetobacteriaceae</taxon>
        <taxon>Candidatus Magnetobacterium</taxon>
    </lineage>
</organism>
<comment type="caution">
    <text evidence="1">The sequence shown here is derived from an EMBL/GenBank/DDBJ whole genome shotgun (WGS) entry which is preliminary data.</text>
</comment>
<dbReference type="SUPFAM" id="SSF160387">
    <property type="entry name" value="NosL/MerB-like"/>
    <property type="match status" value="1"/>
</dbReference>
<evidence type="ECO:0000313" key="1">
    <source>
        <dbReference type="EMBL" id="KJU86289.1"/>
    </source>
</evidence>
<dbReference type="AlphaFoldDB" id="A0A0F3GWG1"/>
<dbReference type="Proteomes" id="UP000033423">
    <property type="component" value="Unassembled WGS sequence"/>
</dbReference>
<accession>A0A0F3GWG1</accession>
<dbReference type="InterPro" id="IPR008719">
    <property type="entry name" value="N2O_reductase_NosL"/>
</dbReference>
<gene>
    <name evidence="1" type="ORF">MBAV_001512</name>
</gene>